<dbReference type="AlphaFoldDB" id="A0A6C0AK57"/>
<name>A0A6C0AK57_9ZZZZ</name>
<sequence length="406" mass="46546">MPHHQCTAATAAGHQCSNSIWGGHNLCGVHRRAANVRFFAALPPDQQQPPQPRCRHCTRVAVRDGYCAQHEELRPRPDLPVEQRCHHPRCMRIRQGVFNRCRRHEVQFVARRQNEIFQALYMRGVNLVITNHDTWPIVVADWRGQVGQPFISNELVRHLELTLAREARIPELWNHHMGDHAPMDEMGHVGWLIFDDDVGIRHPPRAQRPPPRGELEAFARDGQNVHTRVVTQHTNSSLDILLNADVPADQKTVTESHMCFMDHISLGRIKTSLDVVRDVDRDVKRWYRTGTCRQDGDFLYKRTLDGLWAKIKTSPMKRELEIRLWQEMVDSLGMCCDGHITRLANVLCGFDDAFVPELSPAEKLQNRMAVIAGMEGGIILQTAHALAAFKEFDVPRDQWEAWVDAL</sequence>
<protein>
    <submittedName>
        <fullName evidence="1">Uncharacterized protein</fullName>
    </submittedName>
</protein>
<accession>A0A6C0AK57</accession>
<reference evidence="1" key="1">
    <citation type="journal article" date="2020" name="Nature">
        <title>Giant virus diversity and host interactions through global metagenomics.</title>
        <authorList>
            <person name="Schulz F."/>
            <person name="Roux S."/>
            <person name="Paez-Espino D."/>
            <person name="Jungbluth S."/>
            <person name="Walsh D.A."/>
            <person name="Denef V.J."/>
            <person name="McMahon K.D."/>
            <person name="Konstantinidis K.T."/>
            <person name="Eloe-Fadrosh E.A."/>
            <person name="Kyrpides N.C."/>
            <person name="Woyke T."/>
        </authorList>
    </citation>
    <scope>NUCLEOTIDE SEQUENCE</scope>
    <source>
        <strain evidence="1">GVMAG-S-1035375-24</strain>
    </source>
</reference>
<proteinExistence type="predicted"/>
<evidence type="ECO:0000313" key="1">
    <source>
        <dbReference type="EMBL" id="QHS80016.1"/>
    </source>
</evidence>
<organism evidence="1">
    <name type="scientific">viral metagenome</name>
    <dbReference type="NCBI Taxonomy" id="1070528"/>
    <lineage>
        <taxon>unclassified sequences</taxon>
        <taxon>metagenomes</taxon>
        <taxon>organismal metagenomes</taxon>
    </lineage>
</organism>
<dbReference type="EMBL" id="MN740666">
    <property type="protein sequence ID" value="QHS80016.1"/>
    <property type="molecule type" value="Genomic_DNA"/>
</dbReference>